<dbReference type="InterPro" id="IPR036890">
    <property type="entry name" value="HATPase_C_sf"/>
</dbReference>
<evidence type="ECO:0000313" key="4">
    <source>
        <dbReference type="EMBL" id="QEU87479.1"/>
    </source>
</evidence>
<dbReference type="EMBL" id="CP023700">
    <property type="protein sequence ID" value="QEU87479.1"/>
    <property type="molecule type" value="Genomic_DNA"/>
</dbReference>
<keyword evidence="4" id="KW-0067">ATP-binding</keyword>
<dbReference type="Pfam" id="PF13581">
    <property type="entry name" value="HATPase_c_2"/>
    <property type="match status" value="1"/>
</dbReference>
<feature type="compositionally biased region" description="Pro residues" evidence="2">
    <location>
        <begin position="143"/>
        <end position="153"/>
    </location>
</feature>
<evidence type="ECO:0000259" key="3">
    <source>
        <dbReference type="Pfam" id="PF13581"/>
    </source>
</evidence>
<proteinExistence type="predicted"/>
<feature type="region of interest" description="Disordered" evidence="2">
    <location>
        <begin position="125"/>
        <end position="153"/>
    </location>
</feature>
<evidence type="ECO:0000256" key="1">
    <source>
        <dbReference type="ARBA" id="ARBA00022527"/>
    </source>
</evidence>
<keyword evidence="1" id="KW-0418">Kinase</keyword>
<keyword evidence="1" id="KW-0723">Serine/threonine-protein kinase</keyword>
<feature type="compositionally biased region" description="Low complexity" evidence="2">
    <location>
        <begin position="130"/>
        <end position="142"/>
    </location>
</feature>
<gene>
    <name evidence="4" type="ORF">CP969_24455</name>
</gene>
<protein>
    <submittedName>
        <fullName evidence="4">ATP-binding protein</fullName>
    </submittedName>
</protein>
<accession>A0ABX6AHY1</accession>
<keyword evidence="4" id="KW-0547">Nucleotide-binding</keyword>
<evidence type="ECO:0000256" key="2">
    <source>
        <dbReference type="SAM" id="MobiDB-lite"/>
    </source>
</evidence>
<dbReference type="InterPro" id="IPR050267">
    <property type="entry name" value="Anti-sigma-factor_SerPK"/>
</dbReference>
<feature type="domain" description="Histidine kinase/HSP90-like ATPase" evidence="3">
    <location>
        <begin position="17"/>
        <end position="113"/>
    </location>
</feature>
<organism evidence="4 5">
    <name type="scientific">Streptomyces viridosporus T7A</name>
    <dbReference type="NCBI Taxonomy" id="665577"/>
    <lineage>
        <taxon>Bacteria</taxon>
        <taxon>Bacillati</taxon>
        <taxon>Actinomycetota</taxon>
        <taxon>Actinomycetes</taxon>
        <taxon>Kitasatosporales</taxon>
        <taxon>Streptomycetaceae</taxon>
        <taxon>Streptomyces</taxon>
    </lineage>
</organism>
<dbReference type="Gene3D" id="3.30.565.10">
    <property type="entry name" value="Histidine kinase-like ATPase, C-terminal domain"/>
    <property type="match status" value="1"/>
</dbReference>
<sequence length="153" mass="16301">MCPPLTLELLAAPAAVSGVRRALRDHGADVQLCASELVTNVIRHLGEGVPVTVRVSCDGGRTRLKVTDPDPRALPVLHEAVDVDDESGRGIALLDALALRWGVEREPDRKTVWCELPDTAAVATAVGHEPPYSRSGSTSTTSPWPPPDRLPCS</sequence>
<dbReference type="PANTHER" id="PTHR35526:SF3">
    <property type="entry name" value="ANTI-SIGMA-F FACTOR RSBW"/>
    <property type="match status" value="1"/>
</dbReference>
<reference evidence="4 5" key="1">
    <citation type="submission" date="2017-09" db="EMBL/GenBank/DDBJ databases">
        <authorList>
            <person name="Lee N."/>
            <person name="Cho B.-K."/>
        </authorList>
    </citation>
    <scope>NUCLEOTIDE SEQUENCE [LARGE SCALE GENOMIC DNA]</scope>
    <source>
        <strain evidence="4 5">ATCC 39115</strain>
    </source>
</reference>
<keyword evidence="1" id="KW-0808">Transferase</keyword>
<dbReference type="CDD" id="cd16936">
    <property type="entry name" value="HATPase_RsbW-like"/>
    <property type="match status" value="1"/>
</dbReference>
<dbReference type="SUPFAM" id="SSF55874">
    <property type="entry name" value="ATPase domain of HSP90 chaperone/DNA topoisomerase II/histidine kinase"/>
    <property type="match status" value="1"/>
</dbReference>
<dbReference type="RefSeq" id="WP_016824837.1">
    <property type="nucleotide sequence ID" value="NZ_CP023700.1"/>
</dbReference>
<dbReference type="Proteomes" id="UP000327143">
    <property type="component" value="Chromosome"/>
</dbReference>
<evidence type="ECO:0000313" key="5">
    <source>
        <dbReference type="Proteomes" id="UP000327143"/>
    </source>
</evidence>
<dbReference type="GO" id="GO:0005524">
    <property type="term" value="F:ATP binding"/>
    <property type="evidence" value="ECO:0007669"/>
    <property type="project" value="UniProtKB-KW"/>
</dbReference>
<dbReference type="PANTHER" id="PTHR35526">
    <property type="entry name" value="ANTI-SIGMA-F FACTOR RSBW-RELATED"/>
    <property type="match status" value="1"/>
</dbReference>
<keyword evidence="5" id="KW-1185">Reference proteome</keyword>
<dbReference type="InterPro" id="IPR003594">
    <property type="entry name" value="HATPase_dom"/>
</dbReference>
<name>A0ABX6AHY1_STRVD</name>